<dbReference type="Gene3D" id="3.40.50.720">
    <property type="entry name" value="NAD(P)-binding Rossmann-like Domain"/>
    <property type="match status" value="1"/>
</dbReference>
<dbReference type="NCBIfam" id="TIGR00702">
    <property type="entry name" value="YcaO-type kinase domain"/>
    <property type="match status" value="1"/>
</dbReference>
<dbReference type="GO" id="GO:0008641">
    <property type="term" value="F:ubiquitin-like modifier activating enzyme activity"/>
    <property type="evidence" value="ECO:0007669"/>
    <property type="project" value="InterPro"/>
</dbReference>
<keyword evidence="2" id="KW-0687">Ribonucleoprotein</keyword>
<feature type="domain" description="YcaO" evidence="1">
    <location>
        <begin position="392"/>
        <end position="757"/>
    </location>
</feature>
<dbReference type="Gene3D" id="3.30.40.250">
    <property type="match status" value="1"/>
</dbReference>
<accession>A0A4R6S9C3</accession>
<dbReference type="InterPro" id="IPR022291">
    <property type="entry name" value="Bacteriocin_synth_cyclodeHase"/>
</dbReference>
<organism evidence="2 3">
    <name type="scientific">Labedaea rhizosphaerae</name>
    <dbReference type="NCBI Taxonomy" id="598644"/>
    <lineage>
        <taxon>Bacteria</taxon>
        <taxon>Bacillati</taxon>
        <taxon>Actinomycetota</taxon>
        <taxon>Actinomycetes</taxon>
        <taxon>Pseudonocardiales</taxon>
        <taxon>Pseudonocardiaceae</taxon>
        <taxon>Labedaea</taxon>
    </lineage>
</organism>
<dbReference type="InterPro" id="IPR003776">
    <property type="entry name" value="YcaO-like_dom"/>
</dbReference>
<dbReference type="RefSeq" id="WP_133851930.1">
    <property type="nucleotide sequence ID" value="NZ_SNXZ01000004.1"/>
</dbReference>
<dbReference type="NCBIfam" id="TIGR03604">
    <property type="entry name" value="TOMM_cyclo_SagD"/>
    <property type="match status" value="1"/>
</dbReference>
<dbReference type="PANTHER" id="PTHR37809:SF1">
    <property type="entry name" value="RIBOSOMAL PROTEIN S12 METHYLTHIOTRANSFERASE ACCESSORY FACTOR YCAO"/>
    <property type="match status" value="1"/>
</dbReference>
<name>A0A4R6S9C3_LABRH</name>
<dbReference type="PROSITE" id="PS51664">
    <property type="entry name" value="YCAO"/>
    <property type="match status" value="1"/>
</dbReference>
<dbReference type="Pfam" id="PF02624">
    <property type="entry name" value="YcaO"/>
    <property type="match status" value="1"/>
</dbReference>
<reference evidence="2 3" key="1">
    <citation type="submission" date="2019-03" db="EMBL/GenBank/DDBJ databases">
        <title>Genomic Encyclopedia of Type Strains, Phase IV (KMG-IV): sequencing the most valuable type-strain genomes for metagenomic binning, comparative biology and taxonomic classification.</title>
        <authorList>
            <person name="Goeker M."/>
        </authorList>
    </citation>
    <scope>NUCLEOTIDE SEQUENCE [LARGE SCALE GENOMIC DNA]</scope>
    <source>
        <strain evidence="2 3">DSM 45361</strain>
    </source>
</reference>
<gene>
    <name evidence="2" type="ORF">EV186_104587</name>
</gene>
<dbReference type="Proteomes" id="UP000295444">
    <property type="component" value="Unassembled WGS sequence"/>
</dbReference>
<dbReference type="GO" id="GO:0016740">
    <property type="term" value="F:transferase activity"/>
    <property type="evidence" value="ECO:0007669"/>
    <property type="project" value="UniProtKB-KW"/>
</dbReference>
<keyword evidence="2" id="KW-0808">Transferase</keyword>
<dbReference type="PANTHER" id="PTHR37809">
    <property type="entry name" value="RIBOSOMAL PROTEIN S12 METHYLTHIOTRANSFERASE ACCESSORY FACTOR YCAO"/>
    <property type="match status" value="1"/>
</dbReference>
<dbReference type="Gene3D" id="3.90.930.60">
    <property type="match status" value="1"/>
</dbReference>
<dbReference type="AlphaFoldDB" id="A0A4R6S9C3"/>
<dbReference type="EMBL" id="SNXZ01000004">
    <property type="protein sequence ID" value="TDP96599.1"/>
    <property type="molecule type" value="Genomic_DNA"/>
</dbReference>
<evidence type="ECO:0000313" key="3">
    <source>
        <dbReference type="Proteomes" id="UP000295444"/>
    </source>
</evidence>
<dbReference type="Gene3D" id="3.30.1330.230">
    <property type="match status" value="1"/>
</dbReference>
<keyword evidence="2" id="KW-0689">Ribosomal protein</keyword>
<dbReference type="InterPro" id="IPR035985">
    <property type="entry name" value="Ubiquitin-activating_enz"/>
</dbReference>
<protein>
    <submittedName>
        <fullName evidence="2">Ribosomal protein S12 methylthiotransferase accessory factor</fullName>
    </submittedName>
</protein>
<evidence type="ECO:0000259" key="1">
    <source>
        <dbReference type="PROSITE" id="PS51664"/>
    </source>
</evidence>
<dbReference type="SUPFAM" id="SSF69572">
    <property type="entry name" value="Activating enzymes of the ubiquitin-like proteins"/>
    <property type="match status" value="1"/>
</dbReference>
<dbReference type="OrthoDB" id="2379922at2"/>
<dbReference type="Gene3D" id="3.30.160.660">
    <property type="match status" value="1"/>
</dbReference>
<dbReference type="GO" id="GO:0005840">
    <property type="term" value="C:ribosome"/>
    <property type="evidence" value="ECO:0007669"/>
    <property type="project" value="UniProtKB-KW"/>
</dbReference>
<sequence length="757" mass="81616">MHTPGSPAAGLVGFKRNLRAEVVAGEATYLFSERGVTALRSAELEALTPLLDGTRDLPTLLDEAPDSLAPERIGSLMQHLAKAGLVTVRPPTAPGTDQADEKVLTYWESAGLDPQEAAARTASGEVALITLGGIDGAQALTTLRAGGLTVANKGPDDGTALTVVLCPDYLSPRLGEIDSVHRAAGRPWLLARPSGTQLWIGPVFTPDGACWHCLAHRLWSHRQAEAHVQATLGRTGPAERTMAELPASTTMALGLVALEASKWLAGYRYPGQSCVWTLDGFDLTGTRHELRRRPQCSACGDPGLVAAAVRRPVRLGSRQKACYSGGGHRAAAPDKTMAAYQHLISPITGVVTGIHRDTRGPAFFNSFLAGSNPSTGGGLDGLRAALRACNGGKGVTAEHAEVSALCEALERHSGTWHGDEYQVRGSYASLGDAALHPGACLLYDDRQYADRVRWNASHSALQYVCDPFDEQVEMGWTPIWSLTEGRQRLLPTAMLYFGAPGIGVRADSNGNAAGSSLEDAVLQGVLELIERDAVALWWYNRTPQPGIDLDAFADPWIEELREVHAGLGRAVWAIDLTADLGVPVIAALSRRVDAGTDTQEIMLGFGAHLDPKVALRRALTELNQMMPSVLAENRYGCGDGEIIDWWRGATTENQPYLMPAVDVPAKGPADFEYQPRTDLREDIEFLHNRLRADGMQLLVLDQTRPDIGLPVVKVVVPGLRGFWARYAPGRLFDVPVRLGRLVEPTPYEELNPIPMFL</sequence>
<dbReference type="NCBIfam" id="TIGR03882">
    <property type="entry name" value="cyclo_dehyd_2"/>
    <property type="match status" value="1"/>
</dbReference>
<evidence type="ECO:0000313" key="2">
    <source>
        <dbReference type="EMBL" id="TDP96599.1"/>
    </source>
</evidence>
<keyword evidence="3" id="KW-1185">Reference proteome</keyword>
<proteinExistence type="predicted"/>
<dbReference type="InterPro" id="IPR027624">
    <property type="entry name" value="TOMM_cyclo_SagD"/>
</dbReference>
<comment type="caution">
    <text evidence="2">The sequence shown here is derived from an EMBL/GenBank/DDBJ whole genome shotgun (WGS) entry which is preliminary data.</text>
</comment>